<reference evidence="4" key="1">
    <citation type="submission" date="2021-04" db="EMBL/GenBank/DDBJ databases">
        <title>Oceanospirillales bacteria with DddD are important DMSP degraders in coastal seawater.</title>
        <authorList>
            <person name="Liu J."/>
        </authorList>
    </citation>
    <scope>NUCLEOTIDE SEQUENCE</scope>
    <source>
        <strain evidence="4">D13-1</strain>
    </source>
</reference>
<evidence type="ECO:0000256" key="2">
    <source>
        <dbReference type="ARBA" id="ARBA00023002"/>
    </source>
</evidence>
<dbReference type="PANTHER" id="PTHR43656">
    <property type="entry name" value="BINDING OXIDOREDUCTASE, PUTATIVE (AFU_ORTHOLOGUE AFUA_2G08260)-RELATED"/>
    <property type="match status" value="1"/>
</dbReference>
<protein>
    <submittedName>
        <fullName evidence="4">NADH:flavin oxidoreductase</fullName>
    </submittedName>
</protein>
<organism evidence="4 5">
    <name type="scientific">Marinobacterium rhizophilum</name>
    <dbReference type="NCBI Taxonomy" id="420402"/>
    <lineage>
        <taxon>Bacteria</taxon>
        <taxon>Pseudomonadati</taxon>
        <taxon>Pseudomonadota</taxon>
        <taxon>Gammaproteobacteria</taxon>
        <taxon>Oceanospirillales</taxon>
        <taxon>Oceanospirillaceae</taxon>
        <taxon>Marinobacterium</taxon>
    </lineage>
</organism>
<dbReference type="InterPro" id="IPR051799">
    <property type="entry name" value="NADH_flavin_oxidoreductase"/>
</dbReference>
<dbReference type="Proteomes" id="UP001058461">
    <property type="component" value="Chromosome"/>
</dbReference>
<evidence type="ECO:0000313" key="5">
    <source>
        <dbReference type="Proteomes" id="UP001058461"/>
    </source>
</evidence>
<dbReference type="EMBL" id="CP073347">
    <property type="protein sequence ID" value="UTW11731.1"/>
    <property type="molecule type" value="Genomic_DNA"/>
</dbReference>
<keyword evidence="5" id="KW-1185">Reference proteome</keyword>
<dbReference type="PANTHER" id="PTHR43656:SF2">
    <property type="entry name" value="BINDING OXIDOREDUCTASE, PUTATIVE (AFU_ORTHOLOGUE AFUA_2G08260)-RELATED"/>
    <property type="match status" value="1"/>
</dbReference>
<accession>A0ABY5HH98</accession>
<dbReference type="SUPFAM" id="SSF51395">
    <property type="entry name" value="FMN-linked oxidoreductases"/>
    <property type="match status" value="1"/>
</dbReference>
<evidence type="ECO:0000256" key="1">
    <source>
        <dbReference type="ARBA" id="ARBA00022630"/>
    </source>
</evidence>
<keyword evidence="2" id="KW-0560">Oxidoreductase</keyword>
<evidence type="ECO:0000313" key="4">
    <source>
        <dbReference type="EMBL" id="UTW11731.1"/>
    </source>
</evidence>
<gene>
    <name evidence="4" type="ORF">KDW95_21170</name>
</gene>
<sequence length="376" mass="39843">MSNHRLFESTRLGRLPLGNRLAVAPMTRVSAGADGLVTDQMIEYYRGFAEGGFGLVITEGLYTDRVYSQGYQGQPGLTCQAQGESWKPLNQALHAAGARSIAQLMHAGALSQFNAFSSDTAGPSAIQPRGQQMSFYDGVGSYALPRAMTVSDIDTAIRGFADAALLAQAAGFDGVEIHGANGYLLDQFLSVSTNARTDAYGGRPENRVRLICEVIQAVRHVTAKDFVVGVRISQTKVNDDQHRWPEAEAAAATIFSTIAQAGADYIHTTEPDAAAPAFEGSDSLASLAARFGGVPVIANGGVEAGDQALRLVQEQGAALVALGKAALANPDWARRVCEGSELRGFDFALLAPRADLENAQRYFTERSAGGQVESTL</sequence>
<name>A0ABY5HH98_9GAMM</name>
<dbReference type="InterPro" id="IPR013785">
    <property type="entry name" value="Aldolase_TIM"/>
</dbReference>
<evidence type="ECO:0000259" key="3">
    <source>
        <dbReference type="Pfam" id="PF00724"/>
    </source>
</evidence>
<dbReference type="RefSeq" id="WP_255853771.1">
    <property type="nucleotide sequence ID" value="NZ_CP073347.1"/>
</dbReference>
<dbReference type="Gene3D" id="3.20.20.70">
    <property type="entry name" value="Aldolase class I"/>
    <property type="match status" value="1"/>
</dbReference>
<dbReference type="Pfam" id="PF00724">
    <property type="entry name" value="Oxidored_FMN"/>
    <property type="match status" value="1"/>
</dbReference>
<dbReference type="CDD" id="cd02803">
    <property type="entry name" value="OYE_like_FMN_family"/>
    <property type="match status" value="1"/>
</dbReference>
<proteinExistence type="predicted"/>
<feature type="domain" description="NADH:flavin oxidoreductase/NADH oxidase N-terminal" evidence="3">
    <location>
        <begin position="6"/>
        <end position="341"/>
    </location>
</feature>
<keyword evidence="1" id="KW-0285">Flavoprotein</keyword>
<dbReference type="InterPro" id="IPR001155">
    <property type="entry name" value="OxRdtase_FMN_N"/>
</dbReference>